<dbReference type="InterPro" id="IPR014710">
    <property type="entry name" value="RmlC-like_jellyroll"/>
</dbReference>
<gene>
    <name evidence="2" type="ORF">ACFQ21_09030</name>
</gene>
<dbReference type="Proteomes" id="UP001597112">
    <property type="component" value="Unassembled WGS sequence"/>
</dbReference>
<dbReference type="InterPro" id="IPR018490">
    <property type="entry name" value="cNMP-bd_dom_sf"/>
</dbReference>
<dbReference type="RefSeq" id="WP_377577912.1">
    <property type="nucleotide sequence ID" value="NZ_JBHTKA010000001.1"/>
</dbReference>
<dbReference type="InterPro" id="IPR000595">
    <property type="entry name" value="cNMP-bd_dom"/>
</dbReference>
<proteinExistence type="predicted"/>
<evidence type="ECO:0000313" key="2">
    <source>
        <dbReference type="EMBL" id="MFD0999449.1"/>
    </source>
</evidence>
<evidence type="ECO:0000313" key="3">
    <source>
        <dbReference type="Proteomes" id="UP001597112"/>
    </source>
</evidence>
<dbReference type="EMBL" id="JBHTKA010000001">
    <property type="protein sequence ID" value="MFD0999449.1"/>
    <property type="molecule type" value="Genomic_DNA"/>
</dbReference>
<dbReference type="SUPFAM" id="SSF51206">
    <property type="entry name" value="cAMP-binding domain-like"/>
    <property type="match status" value="1"/>
</dbReference>
<keyword evidence="3" id="KW-1185">Reference proteome</keyword>
<dbReference type="Pfam" id="PF00027">
    <property type="entry name" value="cNMP_binding"/>
    <property type="match status" value="1"/>
</dbReference>
<organism evidence="2 3">
    <name type="scientific">Ohtaekwangia kribbensis</name>
    <dbReference type="NCBI Taxonomy" id="688913"/>
    <lineage>
        <taxon>Bacteria</taxon>
        <taxon>Pseudomonadati</taxon>
        <taxon>Bacteroidota</taxon>
        <taxon>Cytophagia</taxon>
        <taxon>Cytophagales</taxon>
        <taxon>Fulvivirgaceae</taxon>
        <taxon>Ohtaekwangia</taxon>
    </lineage>
</organism>
<name>A0ABW3K021_9BACT</name>
<sequence length="188" mass="21201">MTVESFIQQNIAGYEAGNFTLPFNVDQQTIPAHTIITDYNKIEDKIMLLQEGVVQVSTLKGEEEKILEFVFAGEFFAAYTSFVLQQPSDVQVVALTSCTISVIQRENFIRANATALVSAHLNLHIANQLFLSRARREKDFLTLSAEERYNVLLEKDPEVVKRLPGNKIARYLGIQAESLSRIRKALIP</sequence>
<dbReference type="CDD" id="cd00038">
    <property type="entry name" value="CAP_ED"/>
    <property type="match status" value="1"/>
</dbReference>
<dbReference type="Gene3D" id="2.60.120.10">
    <property type="entry name" value="Jelly Rolls"/>
    <property type="match status" value="1"/>
</dbReference>
<dbReference type="PROSITE" id="PS50042">
    <property type="entry name" value="CNMP_BINDING_3"/>
    <property type="match status" value="1"/>
</dbReference>
<reference evidence="3" key="1">
    <citation type="journal article" date="2019" name="Int. J. Syst. Evol. Microbiol.">
        <title>The Global Catalogue of Microorganisms (GCM) 10K type strain sequencing project: providing services to taxonomists for standard genome sequencing and annotation.</title>
        <authorList>
            <consortium name="The Broad Institute Genomics Platform"/>
            <consortium name="The Broad Institute Genome Sequencing Center for Infectious Disease"/>
            <person name="Wu L."/>
            <person name="Ma J."/>
        </authorList>
    </citation>
    <scope>NUCLEOTIDE SEQUENCE [LARGE SCALE GENOMIC DNA]</scope>
    <source>
        <strain evidence="3">CCUG 58938</strain>
    </source>
</reference>
<evidence type="ECO:0000259" key="1">
    <source>
        <dbReference type="PROSITE" id="PS50042"/>
    </source>
</evidence>
<protein>
    <submittedName>
        <fullName evidence="2">Crp/Fnr family transcriptional regulator</fullName>
    </submittedName>
</protein>
<feature type="domain" description="Cyclic nucleotide-binding" evidence="1">
    <location>
        <begin position="44"/>
        <end position="110"/>
    </location>
</feature>
<comment type="caution">
    <text evidence="2">The sequence shown here is derived from an EMBL/GenBank/DDBJ whole genome shotgun (WGS) entry which is preliminary data.</text>
</comment>
<accession>A0ABW3K021</accession>